<protein>
    <submittedName>
        <fullName evidence="2">Uncharacterized protein</fullName>
    </submittedName>
</protein>
<evidence type="ECO:0000313" key="3">
    <source>
        <dbReference type="Proteomes" id="UP000474957"/>
    </source>
</evidence>
<dbReference type="AlphaFoldDB" id="A0A6L5Z5N3"/>
<comment type="caution">
    <text evidence="2">The sequence shown here is derived from an EMBL/GenBank/DDBJ whole genome shotgun (WGS) entry which is preliminary data.</text>
</comment>
<dbReference type="Proteomes" id="UP000474957">
    <property type="component" value="Unassembled WGS sequence"/>
</dbReference>
<evidence type="ECO:0000256" key="1">
    <source>
        <dbReference type="SAM" id="MobiDB-lite"/>
    </source>
</evidence>
<proteinExistence type="predicted"/>
<keyword evidence="3" id="KW-1185">Reference proteome</keyword>
<feature type="region of interest" description="Disordered" evidence="1">
    <location>
        <begin position="213"/>
        <end position="234"/>
    </location>
</feature>
<evidence type="ECO:0000313" key="2">
    <source>
        <dbReference type="EMBL" id="MSU91312.1"/>
    </source>
</evidence>
<name>A0A6L5Z5N3_9RHOB</name>
<dbReference type="EMBL" id="WIND01000018">
    <property type="protein sequence ID" value="MSU91312.1"/>
    <property type="molecule type" value="Genomic_DNA"/>
</dbReference>
<accession>A0A6L5Z5N3</accession>
<feature type="compositionally biased region" description="Basic and acidic residues" evidence="1">
    <location>
        <begin position="215"/>
        <end position="225"/>
    </location>
</feature>
<organism evidence="2 3">
    <name type="scientific">Halovulum marinum</name>
    <dbReference type="NCBI Taxonomy" id="2662447"/>
    <lineage>
        <taxon>Bacteria</taxon>
        <taxon>Pseudomonadati</taxon>
        <taxon>Pseudomonadota</taxon>
        <taxon>Alphaproteobacteria</taxon>
        <taxon>Rhodobacterales</taxon>
        <taxon>Paracoccaceae</taxon>
        <taxon>Halovulum</taxon>
    </lineage>
</organism>
<gene>
    <name evidence="2" type="ORF">GE300_17155</name>
</gene>
<reference evidence="2 3" key="1">
    <citation type="submission" date="2019-10" db="EMBL/GenBank/DDBJ databases">
        <title>Cognatihalovulum marinum gen. nov. sp. nov., a new member of the family Rhodobacteraceae isolated from deep seawater of the Northwest Indian Ocean.</title>
        <authorList>
            <person name="Ruan C."/>
            <person name="Wang J."/>
            <person name="Zheng X."/>
            <person name="Song L."/>
            <person name="Zhu Y."/>
            <person name="Huang Y."/>
            <person name="Lu Z."/>
            <person name="Du W."/>
            <person name="Huang L."/>
            <person name="Dai X."/>
        </authorList>
    </citation>
    <scope>NUCLEOTIDE SEQUENCE [LARGE SCALE GENOMIC DNA]</scope>
    <source>
        <strain evidence="2 3">2CG4</strain>
    </source>
</reference>
<sequence>MNTPAQCSLGLVPAAVSTRTVILRRGPSRQVRCILWDRADDSFEDGQWLKGVIRPEDCSLSPDGRHMIYLTGRHDRRGADVGYWYTVICRPPWLTALALYGDGLGYGQGGRFLDDTRYVVYGATGNRDRLRRAEGLEQVFEVPPAGDNTLGFAHADGRRVNFRPADLARLRGEEGEEAAPDPLAGYRTEGGRLYQGERLIRDLTDMAFAPLRAPYDPRRDGDDLPWHPLDGAGP</sequence>
<dbReference type="RefSeq" id="WP_154448341.1">
    <property type="nucleotide sequence ID" value="NZ_WIND01000018.1"/>
</dbReference>